<organism evidence="1 2">
    <name type="scientific">Lobosporangium transversale</name>
    <dbReference type="NCBI Taxonomy" id="64571"/>
    <lineage>
        <taxon>Eukaryota</taxon>
        <taxon>Fungi</taxon>
        <taxon>Fungi incertae sedis</taxon>
        <taxon>Mucoromycota</taxon>
        <taxon>Mortierellomycotina</taxon>
        <taxon>Mortierellomycetes</taxon>
        <taxon>Mortierellales</taxon>
        <taxon>Mortierellaceae</taxon>
        <taxon>Lobosporangium</taxon>
    </lineage>
</organism>
<accession>A0A1Y2GV98</accession>
<protein>
    <submittedName>
        <fullName evidence="1">Uncharacterized protein</fullName>
    </submittedName>
</protein>
<comment type="caution">
    <text evidence="1">The sequence shown here is derived from an EMBL/GenBank/DDBJ whole genome shotgun (WGS) entry which is preliminary data.</text>
</comment>
<dbReference type="RefSeq" id="XP_021883960.1">
    <property type="nucleotide sequence ID" value="XM_022026408.1"/>
</dbReference>
<dbReference type="InParanoid" id="A0A1Y2GV98"/>
<dbReference type="AlphaFoldDB" id="A0A1Y2GV98"/>
<name>A0A1Y2GV98_9FUNG</name>
<gene>
    <name evidence="1" type="ORF">BCR41DRAFT_368781</name>
</gene>
<reference evidence="1 2" key="1">
    <citation type="submission" date="2016-07" db="EMBL/GenBank/DDBJ databases">
        <title>Pervasive Adenine N6-methylation of Active Genes in Fungi.</title>
        <authorList>
            <consortium name="DOE Joint Genome Institute"/>
            <person name="Mondo S.J."/>
            <person name="Dannebaum R.O."/>
            <person name="Kuo R.C."/>
            <person name="Labutti K."/>
            <person name="Haridas S."/>
            <person name="Kuo A."/>
            <person name="Salamov A."/>
            <person name="Ahrendt S.R."/>
            <person name="Lipzen A."/>
            <person name="Sullivan W."/>
            <person name="Andreopoulos W.B."/>
            <person name="Clum A."/>
            <person name="Lindquist E."/>
            <person name="Daum C."/>
            <person name="Ramamoorthy G.K."/>
            <person name="Gryganskyi A."/>
            <person name="Culley D."/>
            <person name="Magnuson J.K."/>
            <person name="James T.Y."/>
            <person name="O'Malley M.A."/>
            <person name="Stajich J.E."/>
            <person name="Spatafora J.W."/>
            <person name="Visel A."/>
            <person name="Grigoriev I.V."/>
        </authorList>
    </citation>
    <scope>NUCLEOTIDE SEQUENCE [LARGE SCALE GENOMIC DNA]</scope>
    <source>
        <strain evidence="1 2">NRRL 3116</strain>
    </source>
</reference>
<dbReference type="EMBL" id="MCFF01000008">
    <property type="protein sequence ID" value="ORZ24979.1"/>
    <property type="molecule type" value="Genomic_DNA"/>
</dbReference>
<evidence type="ECO:0000313" key="2">
    <source>
        <dbReference type="Proteomes" id="UP000193648"/>
    </source>
</evidence>
<dbReference type="Proteomes" id="UP000193648">
    <property type="component" value="Unassembled WGS sequence"/>
</dbReference>
<keyword evidence="2" id="KW-1185">Reference proteome</keyword>
<dbReference type="GeneID" id="33568251"/>
<proteinExistence type="predicted"/>
<sequence length="175" mass="20530">MTLPLYFQQHYLYSHQRLHVQSLVLCILTFLMFVRLGPTASPIYPSNLVTRRELHRGSSHYNDRTVVICVSINMWEKRGKGREEEKYKCSVHGNMDLKAQISLQLALNLALTLEDRIKLEASKQERISNMNTPLYINSHAKLTWSKLNSRTVQGQYDWYCTARVATYFHFKIAYE</sequence>
<evidence type="ECO:0000313" key="1">
    <source>
        <dbReference type="EMBL" id="ORZ24979.1"/>
    </source>
</evidence>